<feature type="non-terminal residue" evidence="2">
    <location>
        <position position="49"/>
    </location>
</feature>
<dbReference type="EMBL" id="CAJOAY010016763">
    <property type="protein sequence ID" value="CAF4304229.1"/>
    <property type="molecule type" value="Genomic_DNA"/>
</dbReference>
<proteinExistence type="predicted"/>
<protein>
    <submittedName>
        <fullName evidence="2">Uncharacterized protein</fullName>
    </submittedName>
</protein>
<evidence type="ECO:0000313" key="1">
    <source>
        <dbReference type="EMBL" id="CAF1507748.1"/>
    </source>
</evidence>
<dbReference type="Proteomes" id="UP000663860">
    <property type="component" value="Unassembled WGS sequence"/>
</dbReference>
<evidence type="ECO:0000313" key="3">
    <source>
        <dbReference type="Proteomes" id="UP000663881"/>
    </source>
</evidence>
<accession>A0A820IAF5</accession>
<dbReference type="EMBL" id="CAJNOE010003985">
    <property type="protein sequence ID" value="CAF1507748.1"/>
    <property type="molecule type" value="Genomic_DNA"/>
</dbReference>
<gene>
    <name evidence="1" type="ORF">IZO911_LOCUS45307</name>
    <name evidence="2" type="ORF">OKA104_LOCUS46370</name>
</gene>
<comment type="caution">
    <text evidence="2">The sequence shown here is derived from an EMBL/GenBank/DDBJ whole genome shotgun (WGS) entry which is preliminary data.</text>
</comment>
<organism evidence="2 3">
    <name type="scientific">Adineta steineri</name>
    <dbReference type="NCBI Taxonomy" id="433720"/>
    <lineage>
        <taxon>Eukaryota</taxon>
        <taxon>Metazoa</taxon>
        <taxon>Spiralia</taxon>
        <taxon>Gnathifera</taxon>
        <taxon>Rotifera</taxon>
        <taxon>Eurotatoria</taxon>
        <taxon>Bdelloidea</taxon>
        <taxon>Adinetida</taxon>
        <taxon>Adinetidae</taxon>
        <taxon>Adineta</taxon>
    </lineage>
</organism>
<dbReference type="Proteomes" id="UP000663881">
    <property type="component" value="Unassembled WGS sequence"/>
</dbReference>
<evidence type="ECO:0000313" key="2">
    <source>
        <dbReference type="EMBL" id="CAF4304229.1"/>
    </source>
</evidence>
<dbReference type="AlphaFoldDB" id="A0A820IAF5"/>
<feature type="non-terminal residue" evidence="2">
    <location>
        <position position="1"/>
    </location>
</feature>
<reference evidence="2" key="1">
    <citation type="submission" date="2021-02" db="EMBL/GenBank/DDBJ databases">
        <authorList>
            <person name="Nowell W R."/>
        </authorList>
    </citation>
    <scope>NUCLEOTIDE SEQUENCE</scope>
</reference>
<name>A0A820IAF5_9BILA</name>
<sequence length="49" mass="5484">LKHQNSTPYSSRSSLKPIVPAIDSTGIAKHYFTSSKSSSFSTKSFKRHR</sequence>